<name>A0ABW2YWV1_9SPHI</name>
<keyword evidence="1" id="KW-1133">Transmembrane helix</keyword>
<evidence type="ECO:0000313" key="2">
    <source>
        <dbReference type="EMBL" id="MFD0750967.1"/>
    </source>
</evidence>
<keyword evidence="1" id="KW-0472">Membrane</keyword>
<evidence type="ECO:0000256" key="1">
    <source>
        <dbReference type="SAM" id="Phobius"/>
    </source>
</evidence>
<feature type="transmembrane region" description="Helical" evidence="1">
    <location>
        <begin position="47"/>
        <end position="68"/>
    </location>
</feature>
<gene>
    <name evidence="2" type="ORF">ACFQZS_12500</name>
</gene>
<evidence type="ECO:0008006" key="4">
    <source>
        <dbReference type="Google" id="ProtNLM"/>
    </source>
</evidence>
<accession>A0ABW2YWV1</accession>
<keyword evidence="3" id="KW-1185">Reference proteome</keyword>
<reference evidence="3" key="1">
    <citation type="journal article" date="2019" name="Int. J. Syst. Evol. Microbiol.">
        <title>The Global Catalogue of Microorganisms (GCM) 10K type strain sequencing project: providing services to taxonomists for standard genome sequencing and annotation.</title>
        <authorList>
            <consortium name="The Broad Institute Genomics Platform"/>
            <consortium name="The Broad Institute Genome Sequencing Center for Infectious Disease"/>
            <person name="Wu L."/>
            <person name="Ma J."/>
        </authorList>
    </citation>
    <scope>NUCLEOTIDE SEQUENCE [LARGE SCALE GENOMIC DNA]</scope>
    <source>
        <strain evidence="3">CCUG 63418</strain>
    </source>
</reference>
<proteinExistence type="predicted"/>
<dbReference type="EMBL" id="JBHTHU010000009">
    <property type="protein sequence ID" value="MFD0750967.1"/>
    <property type="molecule type" value="Genomic_DNA"/>
</dbReference>
<evidence type="ECO:0000313" key="3">
    <source>
        <dbReference type="Proteomes" id="UP001596958"/>
    </source>
</evidence>
<comment type="caution">
    <text evidence="2">The sequence shown here is derived from an EMBL/GenBank/DDBJ whole genome shotgun (WGS) entry which is preliminary data.</text>
</comment>
<protein>
    <recommendedName>
        <fullName evidence="4">Outer membrane protein beta-barrel domain-containing protein</fullName>
    </recommendedName>
</protein>
<keyword evidence="1" id="KW-0812">Transmembrane</keyword>
<organism evidence="2 3">
    <name type="scientific">Mucilaginibacter calamicampi</name>
    <dbReference type="NCBI Taxonomy" id="1302352"/>
    <lineage>
        <taxon>Bacteria</taxon>
        <taxon>Pseudomonadati</taxon>
        <taxon>Bacteroidota</taxon>
        <taxon>Sphingobacteriia</taxon>
        <taxon>Sphingobacteriales</taxon>
        <taxon>Sphingobacteriaceae</taxon>
        <taxon>Mucilaginibacter</taxon>
    </lineage>
</organism>
<sequence>MKDEQHKNIDDVFRRVMENPANEPEYRPDHWNALDEMLNGKKKPGKLVYWLPLSAAAMLLIALGWWYFTPQHAENANSAQQLVIKKSTGAVTGQRPDVAAGLKTAPIVSQDQQGANMAVLSADKPNLGTGDRSIDKPNLGTADRYTGKPNLALVSPNGAAVKEDGKVAAIINPVNRDDRFIILEQPKQFILPNTAIANHSIKPVNVNESIGRIARVAQDNKAKDESWLKKPRLALTVLSSADINGLNSFNNTGTGKNIGMLFSARFKKLSISTGAYYSYKPYTMPFSAYSPNSAYKFKYSPESVTADCRMLDIPLNIDYQVFEKNQNSISVGTGISSFVMLKENYQYNYSTSHVYGSSSYNVANPDKYLFSSVNFQANYRRQINSKIGVNVMPYVKIPLNDIGYSRVKLQTVGVAVGLNWNINSLPKPK</sequence>
<dbReference type="RefSeq" id="WP_377100709.1">
    <property type="nucleotide sequence ID" value="NZ_JBHTHU010000009.1"/>
</dbReference>
<dbReference type="Proteomes" id="UP001596958">
    <property type="component" value="Unassembled WGS sequence"/>
</dbReference>